<keyword evidence="2 3" id="KW-0732">Signal</keyword>
<dbReference type="InterPro" id="IPR028082">
    <property type="entry name" value="Peripla_BP_I"/>
</dbReference>
<dbReference type="Proteomes" id="UP000198992">
    <property type="component" value="Unassembled WGS sequence"/>
</dbReference>
<evidence type="ECO:0000256" key="2">
    <source>
        <dbReference type="ARBA" id="ARBA00022729"/>
    </source>
</evidence>
<feature type="domain" description="Leucine-binding protein" evidence="4">
    <location>
        <begin position="39"/>
        <end position="385"/>
    </location>
</feature>
<proteinExistence type="inferred from homology"/>
<dbReference type="Gene3D" id="3.40.50.2300">
    <property type="match status" value="2"/>
</dbReference>
<dbReference type="PANTHER" id="PTHR47235:SF1">
    <property type="entry name" value="BLR6548 PROTEIN"/>
    <property type="match status" value="1"/>
</dbReference>
<feature type="chain" id="PRO_5011782851" evidence="3">
    <location>
        <begin position="28"/>
        <end position="405"/>
    </location>
</feature>
<evidence type="ECO:0000256" key="3">
    <source>
        <dbReference type="SAM" id="SignalP"/>
    </source>
</evidence>
<evidence type="ECO:0000259" key="4">
    <source>
        <dbReference type="Pfam" id="PF13458"/>
    </source>
</evidence>
<organism evidence="5 6">
    <name type="scientific">Bradyrhizobium erythrophlei</name>
    <dbReference type="NCBI Taxonomy" id="1437360"/>
    <lineage>
        <taxon>Bacteria</taxon>
        <taxon>Pseudomonadati</taxon>
        <taxon>Pseudomonadota</taxon>
        <taxon>Alphaproteobacteria</taxon>
        <taxon>Hyphomicrobiales</taxon>
        <taxon>Nitrobacteraceae</taxon>
        <taxon>Bradyrhizobium</taxon>
    </lineage>
</organism>
<gene>
    <name evidence="5" type="ORF">SAMN05444164_7002</name>
</gene>
<dbReference type="SUPFAM" id="SSF53822">
    <property type="entry name" value="Periplasmic binding protein-like I"/>
    <property type="match status" value="1"/>
</dbReference>
<dbReference type="RefSeq" id="WP_092124287.1">
    <property type="nucleotide sequence ID" value="NZ_FNTH01000001.1"/>
</dbReference>
<dbReference type="OrthoDB" id="9791590at2"/>
<evidence type="ECO:0000256" key="1">
    <source>
        <dbReference type="ARBA" id="ARBA00010062"/>
    </source>
</evidence>
<sequence length="405" mass="44264">MRLDMRSVCVVLLSGLFATLANGVAMAQKKYDAGVTDTSIKIGNIMPYSGPASAYAAIGKTEAAYFKMINDQGGINGRKIEFVTYDDGFSPPKTVEQVRKLIESDEVFALFNVVGTAGNAAIQKYVNSKNVPHLFISSGGARFDDPEHSPWSMAWWPGYISEATIYAKYIQQNYPTKTVGILYQNDDSGKDYVVGFHQAFGAEADKKIVVALPYEVTTPSVDSQVVQIKSANVDIFVNLSTPKFAAQAIKKIGELGWKPIQVLGNASASTQTTMAAAGIDASQGIISAVYLKDPADPRWANDEGIRQFRAFMTKYYPDGDQENGTTVFGYGAAKAFTEVLRKCGDDLTRANLMKQMTSLDMEIDVYLPGIKIRTSKTDYSPIDQLQPVKFNGQRFEPFGDVIGSK</sequence>
<dbReference type="AlphaFoldDB" id="A0A1H5G9U5"/>
<dbReference type="PANTHER" id="PTHR47235">
    <property type="entry name" value="BLR6548 PROTEIN"/>
    <property type="match status" value="1"/>
</dbReference>
<dbReference type="EMBL" id="FNTH01000001">
    <property type="protein sequence ID" value="SEE12503.1"/>
    <property type="molecule type" value="Genomic_DNA"/>
</dbReference>
<comment type="similarity">
    <text evidence="1">Belongs to the leucine-binding protein family.</text>
</comment>
<feature type="signal peptide" evidence="3">
    <location>
        <begin position="1"/>
        <end position="27"/>
    </location>
</feature>
<evidence type="ECO:0000313" key="6">
    <source>
        <dbReference type="Proteomes" id="UP000198992"/>
    </source>
</evidence>
<protein>
    <submittedName>
        <fullName evidence="5">Branched-chain amino acid transport system substrate-binding protein</fullName>
    </submittedName>
</protein>
<reference evidence="5 6" key="1">
    <citation type="submission" date="2016-10" db="EMBL/GenBank/DDBJ databases">
        <authorList>
            <person name="de Groot N.N."/>
        </authorList>
    </citation>
    <scope>NUCLEOTIDE SEQUENCE [LARGE SCALE GENOMIC DNA]</scope>
    <source>
        <strain evidence="5 6">MT12</strain>
    </source>
</reference>
<accession>A0A1H5G9U5</accession>
<evidence type="ECO:0000313" key="5">
    <source>
        <dbReference type="EMBL" id="SEE12503.1"/>
    </source>
</evidence>
<dbReference type="CDD" id="cd06343">
    <property type="entry name" value="PBP1_ABC_ligand_binding-like"/>
    <property type="match status" value="1"/>
</dbReference>
<dbReference type="Pfam" id="PF13458">
    <property type="entry name" value="Peripla_BP_6"/>
    <property type="match status" value="1"/>
</dbReference>
<dbReference type="InterPro" id="IPR028081">
    <property type="entry name" value="Leu-bd"/>
</dbReference>
<name>A0A1H5G9U5_9BRAD</name>